<dbReference type="SMART" id="SM00670">
    <property type="entry name" value="PINc"/>
    <property type="match status" value="1"/>
</dbReference>
<reference evidence="2 3" key="1">
    <citation type="submission" date="2020-02" db="EMBL/GenBank/DDBJ databases">
        <title>Draft genome sequence of two Spirosoma agri KCTC 52727 and Spirosoma terrae KCTC 52035.</title>
        <authorList>
            <person name="Rojas J."/>
            <person name="Ambika Manirajan B."/>
            <person name="Ratering S."/>
            <person name="Suarez C."/>
            <person name="Schnell S."/>
        </authorList>
    </citation>
    <scope>NUCLEOTIDE SEQUENCE [LARGE SCALE GENOMIC DNA]</scope>
    <source>
        <strain evidence="2 3">KCTC 52727</strain>
    </source>
</reference>
<name>A0A6M0IND8_9BACT</name>
<gene>
    <name evidence="2" type="ORF">GK091_23345</name>
</gene>
<dbReference type="PANTHER" id="PTHR34610:SF3">
    <property type="entry name" value="SSL7007 PROTEIN"/>
    <property type="match status" value="1"/>
</dbReference>
<feature type="domain" description="PIN" evidence="1">
    <location>
        <begin position="1"/>
        <end position="113"/>
    </location>
</feature>
<dbReference type="AlphaFoldDB" id="A0A6M0IND8"/>
<organism evidence="2 3">
    <name type="scientific">Spirosoma agri</name>
    <dbReference type="NCBI Taxonomy" id="1987381"/>
    <lineage>
        <taxon>Bacteria</taxon>
        <taxon>Pseudomonadati</taxon>
        <taxon>Bacteroidota</taxon>
        <taxon>Cytophagia</taxon>
        <taxon>Cytophagales</taxon>
        <taxon>Cytophagaceae</taxon>
        <taxon>Spirosoma</taxon>
    </lineage>
</organism>
<sequence length="139" mass="15694">MKVVVDTNQLLSSISTKSSSHWLYQAIFSGKFTLCVTTDILAEYDEIIEWGFGRRDVADTVLEALINSPNVELVNVSFYWWLITADPDDNKFSDCAIAGGVDYLVTEDKHFNVLATVEFPRINVIGLEEFYEILKSQSS</sequence>
<dbReference type="EMBL" id="JAAGNZ010000002">
    <property type="protein sequence ID" value="NEU69836.1"/>
    <property type="molecule type" value="Genomic_DNA"/>
</dbReference>
<comment type="caution">
    <text evidence="2">The sequence shown here is derived from an EMBL/GenBank/DDBJ whole genome shotgun (WGS) entry which is preliminary data.</text>
</comment>
<proteinExistence type="predicted"/>
<dbReference type="Gene3D" id="3.40.50.1010">
    <property type="entry name" value="5'-nuclease"/>
    <property type="match status" value="1"/>
</dbReference>
<dbReference type="Pfam" id="PF13470">
    <property type="entry name" value="PIN_3"/>
    <property type="match status" value="1"/>
</dbReference>
<dbReference type="RefSeq" id="WP_164042552.1">
    <property type="nucleotide sequence ID" value="NZ_JAAGNZ010000002.1"/>
</dbReference>
<keyword evidence="3" id="KW-1185">Reference proteome</keyword>
<accession>A0A6M0IND8</accession>
<dbReference type="InterPro" id="IPR029060">
    <property type="entry name" value="PIN-like_dom_sf"/>
</dbReference>
<dbReference type="NCBIfam" id="TIGR00305">
    <property type="entry name" value="putative toxin-antitoxin system toxin component, PIN family"/>
    <property type="match status" value="1"/>
</dbReference>
<evidence type="ECO:0000313" key="2">
    <source>
        <dbReference type="EMBL" id="NEU69836.1"/>
    </source>
</evidence>
<dbReference type="Proteomes" id="UP000477386">
    <property type="component" value="Unassembled WGS sequence"/>
</dbReference>
<dbReference type="PANTHER" id="PTHR34610">
    <property type="entry name" value="SSL7007 PROTEIN"/>
    <property type="match status" value="1"/>
</dbReference>
<dbReference type="InterPro" id="IPR002716">
    <property type="entry name" value="PIN_dom"/>
</dbReference>
<evidence type="ECO:0000259" key="1">
    <source>
        <dbReference type="SMART" id="SM00670"/>
    </source>
</evidence>
<evidence type="ECO:0000313" key="3">
    <source>
        <dbReference type="Proteomes" id="UP000477386"/>
    </source>
</evidence>
<dbReference type="InterPro" id="IPR002850">
    <property type="entry name" value="PIN_toxin-like"/>
</dbReference>
<dbReference type="SUPFAM" id="SSF88723">
    <property type="entry name" value="PIN domain-like"/>
    <property type="match status" value="1"/>
</dbReference>
<protein>
    <submittedName>
        <fullName evidence="2">Putative toxin-antitoxin system toxin component, PIN family</fullName>
    </submittedName>
</protein>